<gene>
    <name evidence="1" type="ORF">BDN71DRAFT_1505743</name>
</gene>
<dbReference type="OrthoDB" id="2953545at2759"/>
<accession>A0A9P6DHH2</accession>
<sequence length="366" mass="40891">MELTKIFQGETYWVWTGGYAQFTPKASKSPASSKQMADDGLLSVHAVKVPSQLISTANIHSKPISSLPNSSIKTRLLNLKRQTTYLIAEGTFNKTIATDFEKLDPSKFTKLKNMVSSTVVPYNWRSTLHDTTKSLVLGRPTEALANKTLVVDALPCHLCSKNIKPDKVRSHVGEHILFSILGVTELGLKQTLGDLESICGYCRLNVGCKTTILKESNSKTELISRCPHSHKFSFAHAMKPTQTQPSTNVPITCKLCDRDDATGSQPTYWKYSLFAHIKQTHHRNHWNSTQNLPQNLPPYLLERLTVMEEELSWVRARKRLAAAGQSINPVANLPFGPHNHLSTHGTKRGIDTLRSVSSLLSQRQRK</sequence>
<comment type="caution">
    <text evidence="1">The sequence shown here is derived from an EMBL/GenBank/DDBJ whole genome shotgun (WGS) entry which is preliminary data.</text>
</comment>
<name>A0A9P6DHH2_PLEER</name>
<dbReference type="AlphaFoldDB" id="A0A9P6DHH2"/>
<dbReference type="EMBL" id="MU154552">
    <property type="protein sequence ID" value="KAF9496435.1"/>
    <property type="molecule type" value="Genomic_DNA"/>
</dbReference>
<dbReference type="Proteomes" id="UP000807025">
    <property type="component" value="Unassembled WGS sequence"/>
</dbReference>
<keyword evidence="2" id="KW-1185">Reference proteome</keyword>
<reference evidence="1" key="1">
    <citation type="submission" date="2020-11" db="EMBL/GenBank/DDBJ databases">
        <authorList>
            <consortium name="DOE Joint Genome Institute"/>
            <person name="Ahrendt S."/>
            <person name="Riley R."/>
            <person name="Andreopoulos W."/>
            <person name="Labutti K."/>
            <person name="Pangilinan J."/>
            <person name="Ruiz-Duenas F.J."/>
            <person name="Barrasa J.M."/>
            <person name="Sanchez-Garcia M."/>
            <person name="Camarero S."/>
            <person name="Miyauchi S."/>
            <person name="Serrano A."/>
            <person name="Linde D."/>
            <person name="Babiker R."/>
            <person name="Drula E."/>
            <person name="Ayuso-Fernandez I."/>
            <person name="Pacheco R."/>
            <person name="Padilla G."/>
            <person name="Ferreira P."/>
            <person name="Barriuso J."/>
            <person name="Kellner H."/>
            <person name="Castanera R."/>
            <person name="Alfaro M."/>
            <person name="Ramirez L."/>
            <person name="Pisabarro A.G."/>
            <person name="Kuo A."/>
            <person name="Tritt A."/>
            <person name="Lipzen A."/>
            <person name="He G."/>
            <person name="Yan M."/>
            <person name="Ng V."/>
            <person name="Cullen D."/>
            <person name="Martin F."/>
            <person name="Rosso M.-N."/>
            <person name="Henrissat B."/>
            <person name="Hibbett D."/>
            <person name="Martinez A.T."/>
            <person name="Grigoriev I.V."/>
        </authorList>
    </citation>
    <scope>NUCLEOTIDE SEQUENCE</scope>
    <source>
        <strain evidence="1">ATCC 90797</strain>
    </source>
</reference>
<evidence type="ECO:0000313" key="1">
    <source>
        <dbReference type="EMBL" id="KAF9496435.1"/>
    </source>
</evidence>
<protein>
    <submittedName>
        <fullName evidence="1">Uncharacterized protein</fullName>
    </submittedName>
</protein>
<proteinExistence type="predicted"/>
<organism evidence="1 2">
    <name type="scientific">Pleurotus eryngii</name>
    <name type="common">Boletus of the steppes</name>
    <dbReference type="NCBI Taxonomy" id="5323"/>
    <lineage>
        <taxon>Eukaryota</taxon>
        <taxon>Fungi</taxon>
        <taxon>Dikarya</taxon>
        <taxon>Basidiomycota</taxon>
        <taxon>Agaricomycotina</taxon>
        <taxon>Agaricomycetes</taxon>
        <taxon>Agaricomycetidae</taxon>
        <taxon>Agaricales</taxon>
        <taxon>Pleurotineae</taxon>
        <taxon>Pleurotaceae</taxon>
        <taxon>Pleurotus</taxon>
    </lineage>
</organism>
<evidence type="ECO:0000313" key="2">
    <source>
        <dbReference type="Proteomes" id="UP000807025"/>
    </source>
</evidence>